<feature type="compositionally biased region" description="Polar residues" evidence="1">
    <location>
        <begin position="269"/>
        <end position="291"/>
    </location>
</feature>
<accession>A0A7S4MQR0</accession>
<name>A0A7S4MQR0_9EUKA</name>
<protein>
    <submittedName>
        <fullName evidence="2">Uncharacterized protein</fullName>
    </submittedName>
</protein>
<evidence type="ECO:0000313" key="2">
    <source>
        <dbReference type="EMBL" id="CAE2236300.1"/>
    </source>
</evidence>
<evidence type="ECO:0000256" key="1">
    <source>
        <dbReference type="SAM" id="MobiDB-lite"/>
    </source>
</evidence>
<feature type="region of interest" description="Disordered" evidence="1">
    <location>
        <begin position="256"/>
        <end position="377"/>
    </location>
</feature>
<feature type="compositionally biased region" description="Acidic residues" evidence="1">
    <location>
        <begin position="499"/>
        <end position="514"/>
    </location>
</feature>
<feature type="compositionally biased region" description="Basic and acidic residues" evidence="1">
    <location>
        <begin position="256"/>
        <end position="266"/>
    </location>
</feature>
<feature type="region of interest" description="Disordered" evidence="1">
    <location>
        <begin position="1"/>
        <end position="34"/>
    </location>
</feature>
<feature type="compositionally biased region" description="Basic and acidic residues" evidence="1">
    <location>
        <begin position="357"/>
        <end position="370"/>
    </location>
</feature>
<proteinExistence type="predicted"/>
<reference evidence="2" key="1">
    <citation type="submission" date="2021-01" db="EMBL/GenBank/DDBJ databases">
        <authorList>
            <person name="Corre E."/>
            <person name="Pelletier E."/>
            <person name="Niang G."/>
            <person name="Scheremetjew M."/>
            <person name="Finn R."/>
            <person name="Kale V."/>
            <person name="Holt S."/>
            <person name="Cochrane G."/>
            <person name="Meng A."/>
            <person name="Brown T."/>
            <person name="Cohen L."/>
        </authorList>
    </citation>
    <scope>NUCLEOTIDE SEQUENCE</scope>
    <source>
        <strain evidence="2">DIVA3 518/3/11/1/6</strain>
    </source>
</reference>
<feature type="region of interest" description="Disordered" evidence="1">
    <location>
        <begin position="68"/>
        <end position="125"/>
    </location>
</feature>
<feature type="region of interest" description="Disordered" evidence="1">
    <location>
        <begin position="433"/>
        <end position="523"/>
    </location>
</feature>
<feature type="compositionally biased region" description="Basic residues" evidence="1">
    <location>
        <begin position="18"/>
        <end position="27"/>
    </location>
</feature>
<feature type="compositionally biased region" description="Polar residues" evidence="1">
    <location>
        <begin position="454"/>
        <end position="463"/>
    </location>
</feature>
<gene>
    <name evidence="2" type="ORF">VSP0166_LOCUS15564</name>
</gene>
<dbReference type="EMBL" id="HBKP01022324">
    <property type="protein sequence ID" value="CAE2236300.1"/>
    <property type="molecule type" value="Transcribed_RNA"/>
</dbReference>
<organism evidence="2">
    <name type="scientific">Vannella robusta</name>
    <dbReference type="NCBI Taxonomy" id="1487602"/>
    <lineage>
        <taxon>Eukaryota</taxon>
        <taxon>Amoebozoa</taxon>
        <taxon>Discosea</taxon>
        <taxon>Flabellinia</taxon>
        <taxon>Vannellidae</taxon>
        <taxon>Vannella</taxon>
    </lineage>
</organism>
<feature type="compositionally biased region" description="Polar residues" evidence="1">
    <location>
        <begin position="1"/>
        <end position="10"/>
    </location>
</feature>
<feature type="compositionally biased region" description="Basic and acidic residues" evidence="1">
    <location>
        <begin position="92"/>
        <end position="110"/>
    </location>
</feature>
<feature type="compositionally biased region" description="Low complexity" evidence="1">
    <location>
        <begin position="340"/>
        <end position="352"/>
    </location>
</feature>
<dbReference type="AlphaFoldDB" id="A0A7S4MQR0"/>
<sequence length="523" mass="59145">MAHSTHSPSVPSLGLKTKTQRKRRSHRLNSNGNELELWQKFINNENELLPSIVDEHIQDYRSPYHFLPIKDEDYTNPPELEQTADVTTSEETEQKAQSKDENNTVKEEVKKPKRRLQSKSKSEVRISALTQIPSSNIDPVRPLSPSPQEKIRLLRSKKIDVDAYRNWQADIFKKIQEHPGLSEEAKSHFARREELLQEEQQAGPTAEDHNMKMHYNSYILAKQNSKDGTESIAKRKHVSGSHLDISRIEFEISQQEKHKELQEEAMRISQESRGSLTPQPQRARNTIQIPQSPKRVKKSSSQKALLKAQRAKSQSDDENIILPALSLPQTPPTRSRISRHSSSSLLTDALLSPTGKLKKESSQEPKSPKRDPKKKSLKSFIKTIEKSVVQSPRRVKRNCEIVRVDAGELNFPDFRQEPDCDALDSASFILSPKAKNTATLRPKQKNRSGGRQGANRSHSMSLNKNEKLQLASRRAESDGEGVLSAPETTLSALVLSALDAEDERTEPEECDDDILSPSHSEST</sequence>